<evidence type="ECO:0000313" key="3">
    <source>
        <dbReference type="EMBL" id="MFC6089759.1"/>
    </source>
</evidence>
<evidence type="ECO:0000313" key="4">
    <source>
        <dbReference type="Proteomes" id="UP001596220"/>
    </source>
</evidence>
<sequence>MTSAPERTALCAFGRCRAPLPPPGPRGGRPFEYCPERDWPGGHTCKQLAGAEVALTEALGKTPSPHLSGAASVFVDAADRVLEPMTALTTALRELRTSTATELATAAEQVEQARTEAVRERELRETATRRADQAEQDRVTAETARDTALADARTAREEHAEALRAREEAGAAQRRAEAEQRAAELELARVTAERDAAHRQAEQAAVTATATVAAITAAADQRVQAATTAETAAREQAAELRAELKALRTQLAERDHRLQAAEQAVERLRAETEQRIERVTTDAERRVERARADTAELRAGHDARMAELGAQTERADRLGRDRDHHRALLDRISEAVGRFRDTRDDTSAGQVDAVLDTIVGLTRDRGDTPGEPSQEGA</sequence>
<organism evidence="3 4">
    <name type="scientific">Saccharothrix lopnurensis</name>
    <dbReference type="NCBI Taxonomy" id="1670621"/>
    <lineage>
        <taxon>Bacteria</taxon>
        <taxon>Bacillati</taxon>
        <taxon>Actinomycetota</taxon>
        <taxon>Actinomycetes</taxon>
        <taxon>Pseudonocardiales</taxon>
        <taxon>Pseudonocardiaceae</taxon>
        <taxon>Saccharothrix</taxon>
    </lineage>
</organism>
<protein>
    <submittedName>
        <fullName evidence="3">Uncharacterized protein</fullName>
    </submittedName>
</protein>
<proteinExistence type="predicted"/>
<comment type="caution">
    <text evidence="3">The sequence shown here is derived from an EMBL/GenBank/DDBJ whole genome shotgun (WGS) entry which is preliminary data.</text>
</comment>
<dbReference type="Proteomes" id="UP001596220">
    <property type="component" value="Unassembled WGS sequence"/>
</dbReference>
<feature type="compositionally biased region" description="Basic and acidic residues" evidence="2">
    <location>
        <begin position="114"/>
        <end position="145"/>
    </location>
</feature>
<evidence type="ECO:0000256" key="1">
    <source>
        <dbReference type="SAM" id="Coils"/>
    </source>
</evidence>
<name>A0ABW1P444_9PSEU</name>
<feature type="coiled-coil region" evidence="1">
    <location>
        <begin position="223"/>
        <end position="278"/>
    </location>
</feature>
<evidence type="ECO:0000256" key="2">
    <source>
        <dbReference type="SAM" id="MobiDB-lite"/>
    </source>
</evidence>
<reference evidence="4" key="1">
    <citation type="journal article" date="2019" name="Int. J. Syst. Evol. Microbiol.">
        <title>The Global Catalogue of Microorganisms (GCM) 10K type strain sequencing project: providing services to taxonomists for standard genome sequencing and annotation.</title>
        <authorList>
            <consortium name="The Broad Institute Genomics Platform"/>
            <consortium name="The Broad Institute Genome Sequencing Center for Infectious Disease"/>
            <person name="Wu L."/>
            <person name="Ma J."/>
        </authorList>
    </citation>
    <scope>NUCLEOTIDE SEQUENCE [LARGE SCALE GENOMIC DNA]</scope>
    <source>
        <strain evidence="4">CGMCC 4.7246</strain>
    </source>
</reference>
<dbReference type="EMBL" id="JBHSQO010000008">
    <property type="protein sequence ID" value="MFC6089759.1"/>
    <property type="molecule type" value="Genomic_DNA"/>
</dbReference>
<gene>
    <name evidence="3" type="ORF">ACFP3R_10790</name>
</gene>
<accession>A0ABW1P444</accession>
<feature type="compositionally biased region" description="Basic and acidic residues" evidence="2">
    <location>
        <begin position="153"/>
        <end position="178"/>
    </location>
</feature>
<keyword evidence="4" id="KW-1185">Reference proteome</keyword>
<feature type="region of interest" description="Disordered" evidence="2">
    <location>
        <begin position="114"/>
        <end position="178"/>
    </location>
</feature>
<keyword evidence="1" id="KW-0175">Coiled coil</keyword>
<dbReference type="RefSeq" id="WP_380635138.1">
    <property type="nucleotide sequence ID" value="NZ_JBHSQO010000008.1"/>
</dbReference>